<feature type="transmembrane region" description="Helical" evidence="1">
    <location>
        <begin position="12"/>
        <end position="33"/>
    </location>
</feature>
<dbReference type="Proteomes" id="UP000199203">
    <property type="component" value="Unassembled WGS sequence"/>
</dbReference>
<name>A0A1G7RUT5_9FLAO</name>
<protein>
    <submittedName>
        <fullName evidence="2">Uncharacterized protein</fullName>
    </submittedName>
</protein>
<keyword evidence="1" id="KW-0472">Membrane</keyword>
<feature type="transmembrane region" description="Helical" evidence="1">
    <location>
        <begin position="39"/>
        <end position="56"/>
    </location>
</feature>
<proteinExistence type="predicted"/>
<organism evidence="2 3">
    <name type="scientific">Epilithonimonas hungarica</name>
    <dbReference type="NCBI Taxonomy" id="454006"/>
    <lineage>
        <taxon>Bacteria</taxon>
        <taxon>Pseudomonadati</taxon>
        <taxon>Bacteroidota</taxon>
        <taxon>Flavobacteriia</taxon>
        <taxon>Flavobacteriales</taxon>
        <taxon>Weeksellaceae</taxon>
        <taxon>Chryseobacterium group</taxon>
        <taxon>Epilithonimonas</taxon>
    </lineage>
</organism>
<dbReference type="AlphaFoldDB" id="A0A1G7RUT5"/>
<dbReference type="RefSeq" id="WP_089874022.1">
    <property type="nucleotide sequence ID" value="NZ_FNBH01000003.1"/>
</dbReference>
<dbReference type="EMBL" id="FNBH01000003">
    <property type="protein sequence ID" value="SDG14506.1"/>
    <property type="molecule type" value="Genomic_DNA"/>
</dbReference>
<gene>
    <name evidence="2" type="ORF">SAMN05421825_2786</name>
</gene>
<evidence type="ECO:0000256" key="1">
    <source>
        <dbReference type="SAM" id="Phobius"/>
    </source>
</evidence>
<accession>A0A1G7RUT5</accession>
<evidence type="ECO:0000313" key="3">
    <source>
        <dbReference type="Proteomes" id="UP000199203"/>
    </source>
</evidence>
<evidence type="ECO:0000313" key="2">
    <source>
        <dbReference type="EMBL" id="SDG14506.1"/>
    </source>
</evidence>
<dbReference type="OrthoDB" id="1257632at2"/>
<reference evidence="3" key="1">
    <citation type="submission" date="2016-10" db="EMBL/GenBank/DDBJ databases">
        <authorList>
            <person name="Varghese N."/>
            <person name="Submissions S."/>
        </authorList>
    </citation>
    <scope>NUCLEOTIDE SEQUENCE [LARGE SCALE GENOMIC DNA]</scope>
    <source>
        <strain evidence="3">DSM 19684</strain>
    </source>
</reference>
<keyword evidence="1" id="KW-1133">Transmembrane helix</keyword>
<sequence length="148" mass="17163">MKVSNKKNIEAIGTLLLFLIPTNLIIIIWYLLVLKKTDVVFFSFLVLLIIIAFFLAKLRYTEFENSGYVVTIKKKHPLRADSFVFPVLEFPIALLQHSYLKGNTIYLNITTSESEKLYVFRMSLIGFNSKQRVEILTSLIETLKILKE</sequence>
<keyword evidence="3" id="KW-1185">Reference proteome</keyword>
<keyword evidence="1" id="KW-0812">Transmembrane</keyword>